<evidence type="ECO:0000259" key="1">
    <source>
        <dbReference type="PROSITE" id="PS00214"/>
    </source>
</evidence>
<dbReference type="InterPro" id="IPR012674">
    <property type="entry name" value="Calycin"/>
</dbReference>
<dbReference type="EMBL" id="BFAA01001346">
    <property type="protein sequence ID" value="GCB64076.1"/>
    <property type="molecule type" value="Genomic_DNA"/>
</dbReference>
<dbReference type="Pfam" id="PF14651">
    <property type="entry name" value="Lipocalin_7"/>
    <property type="match status" value="1"/>
</dbReference>
<dbReference type="SUPFAM" id="SSF50814">
    <property type="entry name" value="Lipocalins"/>
    <property type="match status" value="1"/>
</dbReference>
<sequence length="127" mass="14148">MAFNGKYELESQENFEELMKALGLSDEVIPKYKDLGNVIEIVQNGNSFQVIYNYGSKVITNELTIGQKSEFVSFTGHRVQALAKLGGENKLVITMEGLTAVMELSGDKMIETLTNGEITARKIRKKI</sequence>
<dbReference type="Gene3D" id="2.40.128.20">
    <property type="match status" value="1"/>
</dbReference>
<dbReference type="STRING" id="75743.A0A401NT62"/>
<evidence type="ECO:0000313" key="3">
    <source>
        <dbReference type="Proteomes" id="UP000288216"/>
    </source>
</evidence>
<name>A0A401NT62_SCYTO</name>
<dbReference type="InterPro" id="IPR000463">
    <property type="entry name" value="Fatty_acid-bd"/>
</dbReference>
<comment type="caution">
    <text evidence="2">The sequence shown here is derived from an EMBL/GenBank/DDBJ whole genome shotgun (WGS) entry which is preliminary data.</text>
</comment>
<dbReference type="Proteomes" id="UP000288216">
    <property type="component" value="Unassembled WGS sequence"/>
</dbReference>
<dbReference type="PRINTS" id="PR00178">
    <property type="entry name" value="FATTYACIDBP"/>
</dbReference>
<dbReference type="AlphaFoldDB" id="A0A401NT62"/>
<accession>A0A401NT62</accession>
<keyword evidence="3" id="KW-1185">Reference proteome</keyword>
<dbReference type="PROSITE" id="PS00214">
    <property type="entry name" value="FABP"/>
    <property type="match status" value="1"/>
</dbReference>
<dbReference type="OMA" id="NKLVITM"/>
<feature type="domain" description="Cytosolic fatty-acid binding proteins" evidence="1">
    <location>
        <begin position="5"/>
        <end position="22"/>
    </location>
</feature>
<dbReference type="OrthoDB" id="9971011at2759"/>
<proteinExistence type="predicted"/>
<organism evidence="2 3">
    <name type="scientific">Scyliorhinus torazame</name>
    <name type="common">Cloudy catshark</name>
    <name type="synonym">Catulus torazame</name>
    <dbReference type="NCBI Taxonomy" id="75743"/>
    <lineage>
        <taxon>Eukaryota</taxon>
        <taxon>Metazoa</taxon>
        <taxon>Chordata</taxon>
        <taxon>Craniata</taxon>
        <taxon>Vertebrata</taxon>
        <taxon>Chondrichthyes</taxon>
        <taxon>Elasmobranchii</taxon>
        <taxon>Galeomorphii</taxon>
        <taxon>Galeoidea</taxon>
        <taxon>Carcharhiniformes</taxon>
        <taxon>Scyliorhinidae</taxon>
        <taxon>Scyliorhinus</taxon>
    </lineage>
</organism>
<evidence type="ECO:0000313" key="2">
    <source>
        <dbReference type="EMBL" id="GCB64076.1"/>
    </source>
</evidence>
<gene>
    <name evidence="2" type="ORF">scyTo_0004536</name>
</gene>
<protein>
    <recommendedName>
        <fullName evidence="1">Cytosolic fatty-acid binding proteins domain-containing protein</fullName>
    </recommendedName>
</protein>
<reference evidence="2 3" key="1">
    <citation type="journal article" date="2018" name="Nat. Ecol. Evol.">
        <title>Shark genomes provide insights into elasmobranch evolution and the origin of vertebrates.</title>
        <authorList>
            <person name="Hara Y"/>
            <person name="Yamaguchi K"/>
            <person name="Onimaru K"/>
            <person name="Kadota M"/>
            <person name="Koyanagi M"/>
            <person name="Keeley SD"/>
            <person name="Tatsumi K"/>
            <person name="Tanaka K"/>
            <person name="Motone F"/>
            <person name="Kageyama Y"/>
            <person name="Nozu R"/>
            <person name="Adachi N"/>
            <person name="Nishimura O"/>
            <person name="Nakagawa R"/>
            <person name="Tanegashima C"/>
            <person name="Kiyatake I"/>
            <person name="Matsumoto R"/>
            <person name="Murakumo K"/>
            <person name="Nishida K"/>
            <person name="Terakita A"/>
            <person name="Kuratani S"/>
            <person name="Sato K"/>
            <person name="Hyodo S Kuraku.S."/>
        </authorList>
    </citation>
    <scope>NUCLEOTIDE SEQUENCE [LARGE SCALE GENOMIC DNA]</scope>
</reference>
<dbReference type="GO" id="GO:0008289">
    <property type="term" value="F:lipid binding"/>
    <property type="evidence" value="ECO:0007669"/>
    <property type="project" value="InterPro"/>
</dbReference>